<protein>
    <submittedName>
        <fullName evidence="2">Uncharacterized protein</fullName>
    </submittedName>
</protein>
<accession>U5C336</accession>
<keyword evidence="1" id="KW-1133">Transmembrane helix</keyword>
<organism evidence="2 3">
    <name type="scientific">Rhodonellum psychrophilum GCM71 = DSM 17998</name>
    <dbReference type="NCBI Taxonomy" id="1123057"/>
    <lineage>
        <taxon>Bacteria</taxon>
        <taxon>Pseudomonadati</taxon>
        <taxon>Bacteroidota</taxon>
        <taxon>Cytophagia</taxon>
        <taxon>Cytophagales</taxon>
        <taxon>Cytophagaceae</taxon>
        <taxon>Rhodonellum</taxon>
    </lineage>
</organism>
<reference evidence="2 3" key="1">
    <citation type="journal article" date="2013" name="Genome Announc.">
        <title>Draft Genome Sequence of the Psychrophilic and Alkaliphilic Rhodonellum psychrophilum Strain GCM71T.</title>
        <authorList>
            <person name="Hauptmann A.L."/>
            <person name="Glaring M.A."/>
            <person name="Hallin P.F."/>
            <person name="Prieme A."/>
            <person name="Stougaard P."/>
        </authorList>
    </citation>
    <scope>NUCLEOTIDE SEQUENCE [LARGE SCALE GENOMIC DNA]</scope>
    <source>
        <strain evidence="2 3">GCM71</strain>
    </source>
</reference>
<gene>
    <name evidence="2" type="ORF">P872_15695</name>
</gene>
<proteinExistence type="predicted"/>
<evidence type="ECO:0000313" key="2">
    <source>
        <dbReference type="EMBL" id="ERM84224.1"/>
    </source>
</evidence>
<dbReference type="AlphaFoldDB" id="U5C336"/>
<dbReference type="eggNOG" id="ENOG502ZUG2">
    <property type="taxonomic scope" value="Bacteria"/>
</dbReference>
<dbReference type="EMBL" id="AWXR01000006">
    <property type="protein sequence ID" value="ERM84224.1"/>
    <property type="molecule type" value="Genomic_DNA"/>
</dbReference>
<keyword evidence="1" id="KW-0472">Membrane</keyword>
<feature type="transmembrane region" description="Helical" evidence="1">
    <location>
        <begin position="80"/>
        <end position="98"/>
    </location>
</feature>
<evidence type="ECO:0000256" key="1">
    <source>
        <dbReference type="SAM" id="Phobius"/>
    </source>
</evidence>
<keyword evidence="1" id="KW-0812">Transmembrane</keyword>
<name>U5C336_9BACT</name>
<comment type="caution">
    <text evidence="2">The sequence shown here is derived from an EMBL/GenBank/DDBJ whole genome shotgun (WGS) entry which is preliminary data.</text>
</comment>
<dbReference type="Proteomes" id="UP000016843">
    <property type="component" value="Unassembled WGS sequence"/>
</dbReference>
<evidence type="ECO:0000313" key="3">
    <source>
        <dbReference type="Proteomes" id="UP000016843"/>
    </source>
</evidence>
<feature type="transmembrane region" description="Helical" evidence="1">
    <location>
        <begin position="40"/>
        <end position="60"/>
    </location>
</feature>
<keyword evidence="3" id="KW-1185">Reference proteome</keyword>
<sequence length="116" mass="13825">MAVSSPNYFQEQTIYFTDTIADDPIKEYPYQIKMKALEKIYPIALLMFFFSILTVFQSIAQTQREIPKPRGPVDFSETSNVVIFIVIPLIIFILYLIWRKEIKKRIEKKEREKKNE</sequence>